<evidence type="ECO:0000313" key="3">
    <source>
        <dbReference type="Proteomes" id="UP000252733"/>
    </source>
</evidence>
<feature type="domain" description="Beta-lactamase-related" evidence="1">
    <location>
        <begin position="61"/>
        <end position="396"/>
    </location>
</feature>
<keyword evidence="3" id="KW-1185">Reference proteome</keyword>
<evidence type="ECO:0000313" key="2">
    <source>
        <dbReference type="EMBL" id="RCW38615.1"/>
    </source>
</evidence>
<dbReference type="Gene3D" id="3.40.710.10">
    <property type="entry name" value="DD-peptidase/beta-lactamase superfamily"/>
    <property type="match status" value="1"/>
</dbReference>
<comment type="caution">
    <text evidence="2">The sequence shown here is derived from an EMBL/GenBank/DDBJ whole genome shotgun (WGS) entry which is preliminary data.</text>
</comment>
<protein>
    <submittedName>
        <fullName evidence="2">CubicO group peptidase (Beta-lactamase class C family)</fullName>
    </submittedName>
</protein>
<dbReference type="Proteomes" id="UP000252733">
    <property type="component" value="Unassembled WGS sequence"/>
</dbReference>
<evidence type="ECO:0000259" key="1">
    <source>
        <dbReference type="Pfam" id="PF00144"/>
    </source>
</evidence>
<sequence length="431" mass="48143">MKLHYKILLILAGVSAGLAAKYITGPSIQSFGTDFTPPEPDVSSLRISGFFSDDVVFESIDQSVNSFLRRNDMAGASVAIAKDGKLVFSRGYGWADMENRIHTEPYHLFRVASVSKLITAGGIMKLVEDGKLNLDDSVFGPDGILNQAPYDVYIDRNVEDIKVKHLLNHSGGWTNRWGDPMFIPHAVARGLGKELPVDATDIIRYMLGKRLHFKPGTMSSYSNLGYAILGKVIEKASGDNYESYIKTNILYPIGIFDMRLGGSYLTERAELEVKYYEPADTYKVIDHRSDDQVLRSYGGNDIHTLGPAGGWLASSTDLLKFMLAIDGMNLPEDILSAESVERMTTPEKKYLDPMGWRGVRKSYWYRTGTLAGTSALMVKKEDGISYVVLFNSSTWKGPMLASDIRRMMERGISRTAEWPDYDLFDLASNWK</sequence>
<dbReference type="Pfam" id="PF00144">
    <property type="entry name" value="Beta-lactamase"/>
    <property type="match status" value="1"/>
</dbReference>
<dbReference type="PANTHER" id="PTHR46825">
    <property type="entry name" value="D-ALANYL-D-ALANINE-CARBOXYPEPTIDASE/ENDOPEPTIDASE AMPH"/>
    <property type="match status" value="1"/>
</dbReference>
<dbReference type="STRING" id="1168289.GCA_000259075_01013"/>
<organism evidence="2 3">
    <name type="scientific">Marinilabilia salmonicolor</name>
    <dbReference type="NCBI Taxonomy" id="989"/>
    <lineage>
        <taxon>Bacteria</taxon>
        <taxon>Pseudomonadati</taxon>
        <taxon>Bacteroidota</taxon>
        <taxon>Bacteroidia</taxon>
        <taxon>Marinilabiliales</taxon>
        <taxon>Marinilabiliaceae</taxon>
        <taxon>Marinilabilia</taxon>
    </lineage>
</organism>
<dbReference type="AlphaFoldDB" id="A0A2T0XM46"/>
<dbReference type="InterPro" id="IPR050491">
    <property type="entry name" value="AmpC-like"/>
</dbReference>
<name>A0A2T0XM46_9BACT</name>
<dbReference type="EMBL" id="QPIZ01000003">
    <property type="protein sequence ID" value="RCW38615.1"/>
    <property type="molecule type" value="Genomic_DNA"/>
</dbReference>
<accession>A0A2T0XM46</accession>
<dbReference type="OrthoDB" id="9793489at2"/>
<gene>
    <name evidence="2" type="ORF">DFO77_10380</name>
</gene>
<reference evidence="2 3" key="1">
    <citation type="submission" date="2018-07" db="EMBL/GenBank/DDBJ databases">
        <title>Freshwater and sediment microbial communities from various areas in North America, analyzing microbe dynamics in response to fracking.</title>
        <authorList>
            <person name="Lamendella R."/>
        </authorList>
    </citation>
    <scope>NUCLEOTIDE SEQUENCE [LARGE SCALE GENOMIC DNA]</scope>
    <source>
        <strain evidence="2 3">160A</strain>
    </source>
</reference>
<dbReference type="InterPro" id="IPR001466">
    <property type="entry name" value="Beta-lactam-related"/>
</dbReference>
<proteinExistence type="predicted"/>
<dbReference type="InterPro" id="IPR012338">
    <property type="entry name" value="Beta-lactam/transpept-like"/>
</dbReference>
<dbReference type="SUPFAM" id="SSF56601">
    <property type="entry name" value="beta-lactamase/transpeptidase-like"/>
    <property type="match status" value="1"/>
</dbReference>
<dbReference type="RefSeq" id="WP_106152988.1">
    <property type="nucleotide sequence ID" value="NZ_PVTS01000007.1"/>
</dbReference>
<dbReference type="PANTHER" id="PTHR46825:SF9">
    <property type="entry name" value="BETA-LACTAMASE-RELATED DOMAIN-CONTAINING PROTEIN"/>
    <property type="match status" value="1"/>
</dbReference>